<sequence length="95" mass="9737">MSASSALASTRSRHNAAELRTRLPSAAAALALVLSSSSDNKSTSGLIASASLSYSASLWNPALPIAKHANLRVVRSGSAHRSMSASNAPTARKFS</sequence>
<keyword evidence="3" id="KW-1185">Reference proteome</keyword>
<name>C1MYY3_MICPC</name>
<organism evidence="3">
    <name type="scientific">Micromonas pusilla (strain CCMP1545)</name>
    <name type="common">Picoplanktonic green alga</name>
    <dbReference type="NCBI Taxonomy" id="564608"/>
    <lineage>
        <taxon>Eukaryota</taxon>
        <taxon>Viridiplantae</taxon>
        <taxon>Chlorophyta</taxon>
        <taxon>Mamiellophyceae</taxon>
        <taxon>Mamiellales</taxon>
        <taxon>Mamiellaceae</taxon>
        <taxon>Micromonas</taxon>
    </lineage>
</organism>
<evidence type="ECO:0000313" key="3">
    <source>
        <dbReference type="Proteomes" id="UP000001876"/>
    </source>
</evidence>
<dbReference type="AlphaFoldDB" id="C1MYY3"/>
<dbReference type="KEGG" id="mpp:MICPUCDRAFT_63237"/>
<gene>
    <name evidence="2" type="ORF">MICPUCDRAFT_63237</name>
</gene>
<feature type="region of interest" description="Disordered" evidence="1">
    <location>
        <begin position="76"/>
        <end position="95"/>
    </location>
</feature>
<dbReference type="Proteomes" id="UP000001876">
    <property type="component" value="Unassembled WGS sequence"/>
</dbReference>
<feature type="compositionally biased region" description="Polar residues" evidence="1">
    <location>
        <begin position="79"/>
        <end position="89"/>
    </location>
</feature>
<dbReference type="EMBL" id="GG663743">
    <property type="protein sequence ID" value="EEH54514.1"/>
    <property type="molecule type" value="Genomic_DNA"/>
</dbReference>
<evidence type="ECO:0000313" key="2">
    <source>
        <dbReference type="EMBL" id="EEH54514.1"/>
    </source>
</evidence>
<dbReference type="GeneID" id="9686303"/>
<proteinExistence type="predicted"/>
<evidence type="ECO:0000256" key="1">
    <source>
        <dbReference type="SAM" id="MobiDB-lite"/>
    </source>
</evidence>
<reference evidence="2 3" key="1">
    <citation type="journal article" date="2009" name="Science">
        <title>Green evolution and dynamic adaptations revealed by genomes of the marine picoeukaryotes Micromonas.</title>
        <authorList>
            <person name="Worden A.Z."/>
            <person name="Lee J.H."/>
            <person name="Mock T."/>
            <person name="Rouze P."/>
            <person name="Simmons M.P."/>
            <person name="Aerts A.L."/>
            <person name="Allen A.E."/>
            <person name="Cuvelier M.L."/>
            <person name="Derelle E."/>
            <person name="Everett M.V."/>
            <person name="Foulon E."/>
            <person name="Grimwood J."/>
            <person name="Gundlach H."/>
            <person name="Henrissat B."/>
            <person name="Napoli C."/>
            <person name="McDonald S.M."/>
            <person name="Parker M.S."/>
            <person name="Rombauts S."/>
            <person name="Salamov A."/>
            <person name="Von Dassow P."/>
            <person name="Badger J.H."/>
            <person name="Coutinho P.M."/>
            <person name="Demir E."/>
            <person name="Dubchak I."/>
            <person name="Gentemann C."/>
            <person name="Eikrem W."/>
            <person name="Gready J.E."/>
            <person name="John U."/>
            <person name="Lanier W."/>
            <person name="Lindquist E.A."/>
            <person name="Lucas S."/>
            <person name="Mayer K.F."/>
            <person name="Moreau H."/>
            <person name="Not F."/>
            <person name="Otillar R."/>
            <person name="Panaud O."/>
            <person name="Pangilinan J."/>
            <person name="Paulsen I."/>
            <person name="Piegu B."/>
            <person name="Poliakov A."/>
            <person name="Robbens S."/>
            <person name="Schmutz J."/>
            <person name="Toulza E."/>
            <person name="Wyss T."/>
            <person name="Zelensky A."/>
            <person name="Zhou K."/>
            <person name="Armbrust E.V."/>
            <person name="Bhattacharya D."/>
            <person name="Goodenough U.W."/>
            <person name="Van de Peer Y."/>
            <person name="Grigoriev I.V."/>
        </authorList>
    </citation>
    <scope>NUCLEOTIDE SEQUENCE [LARGE SCALE GENOMIC DNA]</scope>
    <source>
        <strain evidence="2 3">CCMP1545</strain>
    </source>
</reference>
<accession>C1MYY3</accession>
<protein>
    <submittedName>
        <fullName evidence="2">Predicted protein</fullName>
    </submittedName>
</protein>
<dbReference type="RefSeq" id="XP_003060864.1">
    <property type="nucleotide sequence ID" value="XM_003060818.1"/>
</dbReference>